<keyword evidence="2 3" id="KW-0067">ATP-binding</keyword>
<name>A0A1V9ZBR6_9STRA</name>
<dbReference type="Gene3D" id="3.30.200.20">
    <property type="entry name" value="Phosphorylase Kinase, domain 1"/>
    <property type="match status" value="1"/>
</dbReference>
<dbReference type="PANTHER" id="PTHR24347">
    <property type="entry name" value="SERINE/THREONINE-PROTEIN KINASE"/>
    <property type="match status" value="1"/>
</dbReference>
<keyword evidence="7" id="KW-1185">Reference proteome</keyword>
<dbReference type="EMBL" id="JNBS01002105">
    <property type="protein sequence ID" value="OQR95456.1"/>
    <property type="molecule type" value="Genomic_DNA"/>
</dbReference>
<evidence type="ECO:0000256" key="1">
    <source>
        <dbReference type="ARBA" id="ARBA00022741"/>
    </source>
</evidence>
<keyword evidence="6" id="KW-0808">Transferase</keyword>
<dbReference type="Gene3D" id="1.10.510.10">
    <property type="entry name" value="Transferase(Phosphotransferase) domain 1"/>
    <property type="match status" value="1"/>
</dbReference>
<evidence type="ECO:0000256" key="2">
    <source>
        <dbReference type="ARBA" id="ARBA00022840"/>
    </source>
</evidence>
<comment type="similarity">
    <text evidence="4">Belongs to the protein kinase superfamily.</text>
</comment>
<keyword evidence="6" id="KW-0418">Kinase</keyword>
<dbReference type="PROSITE" id="PS00108">
    <property type="entry name" value="PROTEIN_KINASE_ST"/>
    <property type="match status" value="1"/>
</dbReference>
<dbReference type="GO" id="GO:0005524">
    <property type="term" value="F:ATP binding"/>
    <property type="evidence" value="ECO:0007669"/>
    <property type="project" value="UniProtKB-UniRule"/>
</dbReference>
<dbReference type="OrthoDB" id="40902at2759"/>
<dbReference type="AlphaFoldDB" id="A0A1V9ZBR6"/>
<dbReference type="Pfam" id="PF00069">
    <property type="entry name" value="Pkinase"/>
    <property type="match status" value="1"/>
</dbReference>
<feature type="binding site" evidence="3">
    <location>
        <position position="94"/>
    </location>
    <ligand>
        <name>ATP</name>
        <dbReference type="ChEBI" id="CHEBI:30616"/>
    </ligand>
</feature>
<sequence>MVPLARLTRSWHSLRVQTLRLQSPRASFWTSATVTSSIKMAIAGMTALGMGSIVSPTQNRSSQWMLCDEEIGTGAFGVVRIGVSKTTGEKAAIKTMRVQSKTHKAIEREVDTLLRIQSLGGHKNIIALKDVFVEQNQVCVVTEFVGGGELFQHLLHYGAFNEVEARRMLYDIAQAVLFLHSNGLIHKDIKPENVLLCYKEKRADNEAKLADFGSAGPQSPFNRLDDIGTSVYLAPELLNAKDGAVWTQAADMWAIGCILYILLTGMHPFDMEGNVPEEVIEKRIQRAKVCFSHPNCDNLSANAKDLIVGLLQKDPNQRLSIDDLLNHPWMSQQHHTNPLYPISLFHPKPN</sequence>
<reference evidence="6 7" key="1">
    <citation type="journal article" date="2014" name="Genome Biol. Evol.">
        <title>The secreted proteins of Achlya hypogyna and Thraustotheca clavata identify the ancestral oomycete secretome and reveal gene acquisitions by horizontal gene transfer.</title>
        <authorList>
            <person name="Misner I."/>
            <person name="Blouin N."/>
            <person name="Leonard G."/>
            <person name="Richards T.A."/>
            <person name="Lane C.E."/>
        </authorList>
    </citation>
    <scope>NUCLEOTIDE SEQUENCE [LARGE SCALE GENOMIC DNA]</scope>
    <source>
        <strain evidence="6 7">ATCC 34112</strain>
    </source>
</reference>
<evidence type="ECO:0000313" key="7">
    <source>
        <dbReference type="Proteomes" id="UP000243217"/>
    </source>
</evidence>
<dbReference type="SMART" id="SM00220">
    <property type="entry name" value="S_TKc"/>
    <property type="match status" value="1"/>
</dbReference>
<evidence type="ECO:0000313" key="6">
    <source>
        <dbReference type="EMBL" id="OQR95456.1"/>
    </source>
</evidence>
<dbReference type="InterPro" id="IPR011009">
    <property type="entry name" value="Kinase-like_dom_sf"/>
</dbReference>
<keyword evidence="4" id="KW-0723">Serine/threonine-protein kinase</keyword>
<keyword evidence="1 3" id="KW-0547">Nucleotide-binding</keyword>
<dbReference type="InterPro" id="IPR000719">
    <property type="entry name" value="Prot_kinase_dom"/>
</dbReference>
<dbReference type="FunFam" id="1.10.510.10:FF:000571">
    <property type="entry name" value="Maternal embryonic leucine zipper kinase"/>
    <property type="match status" value="1"/>
</dbReference>
<dbReference type="PROSITE" id="PS00107">
    <property type="entry name" value="PROTEIN_KINASE_ATP"/>
    <property type="match status" value="1"/>
</dbReference>
<evidence type="ECO:0000256" key="3">
    <source>
        <dbReference type="PROSITE-ProRule" id="PRU10141"/>
    </source>
</evidence>
<dbReference type="GO" id="GO:0004674">
    <property type="term" value="F:protein serine/threonine kinase activity"/>
    <property type="evidence" value="ECO:0007669"/>
    <property type="project" value="UniProtKB-KW"/>
</dbReference>
<dbReference type="SUPFAM" id="SSF56112">
    <property type="entry name" value="Protein kinase-like (PK-like)"/>
    <property type="match status" value="1"/>
</dbReference>
<evidence type="ECO:0000256" key="4">
    <source>
        <dbReference type="RuleBase" id="RU000304"/>
    </source>
</evidence>
<proteinExistence type="inferred from homology"/>
<accession>A0A1V9ZBR6</accession>
<dbReference type="InterPro" id="IPR008271">
    <property type="entry name" value="Ser/Thr_kinase_AS"/>
</dbReference>
<dbReference type="PROSITE" id="PS50011">
    <property type="entry name" value="PROTEIN_KINASE_DOM"/>
    <property type="match status" value="1"/>
</dbReference>
<organism evidence="6 7">
    <name type="scientific">Thraustotheca clavata</name>
    <dbReference type="NCBI Taxonomy" id="74557"/>
    <lineage>
        <taxon>Eukaryota</taxon>
        <taxon>Sar</taxon>
        <taxon>Stramenopiles</taxon>
        <taxon>Oomycota</taxon>
        <taxon>Saprolegniomycetes</taxon>
        <taxon>Saprolegniales</taxon>
        <taxon>Achlyaceae</taxon>
        <taxon>Thraustotheca</taxon>
    </lineage>
</organism>
<feature type="domain" description="Protein kinase" evidence="5">
    <location>
        <begin position="65"/>
        <end position="330"/>
    </location>
</feature>
<dbReference type="InterPro" id="IPR017441">
    <property type="entry name" value="Protein_kinase_ATP_BS"/>
</dbReference>
<protein>
    <submittedName>
        <fullName evidence="6">Cleavage induced protein kinase</fullName>
    </submittedName>
</protein>
<gene>
    <name evidence="6" type="ORF">THRCLA_07845</name>
</gene>
<comment type="caution">
    <text evidence="6">The sequence shown here is derived from an EMBL/GenBank/DDBJ whole genome shotgun (WGS) entry which is preliminary data.</text>
</comment>
<dbReference type="Proteomes" id="UP000243217">
    <property type="component" value="Unassembled WGS sequence"/>
</dbReference>
<evidence type="ECO:0000259" key="5">
    <source>
        <dbReference type="PROSITE" id="PS50011"/>
    </source>
</evidence>
<dbReference type="STRING" id="74557.A0A1V9ZBR6"/>